<feature type="transmembrane region" description="Helical" evidence="1">
    <location>
        <begin position="27"/>
        <end position="56"/>
    </location>
</feature>
<gene>
    <name evidence="2" type="ORF">PPOP_3776</name>
</gene>
<keyword evidence="3" id="KW-1185">Reference proteome</keyword>
<dbReference type="GO" id="GO:0016787">
    <property type="term" value="F:hydrolase activity"/>
    <property type="evidence" value="ECO:0007669"/>
    <property type="project" value="UniProtKB-KW"/>
</dbReference>
<accession>M9LDE2</accession>
<evidence type="ECO:0000313" key="2">
    <source>
        <dbReference type="EMBL" id="GAC44372.1"/>
    </source>
</evidence>
<comment type="caution">
    <text evidence="2">The sequence shown here is derived from an EMBL/GenBank/DDBJ whole genome shotgun (WGS) entry which is preliminary data.</text>
</comment>
<keyword evidence="1" id="KW-1133">Transmembrane helix</keyword>
<evidence type="ECO:0000313" key="3">
    <source>
        <dbReference type="Proteomes" id="UP000029453"/>
    </source>
</evidence>
<name>M9LDE2_PAEPP</name>
<keyword evidence="1" id="KW-0812">Transmembrane</keyword>
<reference evidence="2 3" key="1">
    <citation type="submission" date="2012-10" db="EMBL/GenBank/DDBJ databases">
        <title>Draft Genome Sequence of Paenibacillus popilliae ATCC 14706T.</title>
        <authorList>
            <person name="Iiyama K."/>
            <person name="Mori K."/>
            <person name="Mon H."/>
            <person name="Chieda Y."/>
            <person name="Lee J.M."/>
            <person name="Kusakabe T."/>
            <person name="Tashiro K."/>
            <person name="Asano S."/>
            <person name="Yasunaga-Aoki C."/>
            <person name="Shimizu S."/>
        </authorList>
    </citation>
    <scope>NUCLEOTIDE SEQUENCE [LARGE SCALE GENOMIC DNA]</scope>
    <source>
        <strain evidence="2 3">ATCC 14706</strain>
    </source>
</reference>
<evidence type="ECO:0000256" key="1">
    <source>
        <dbReference type="SAM" id="Phobius"/>
    </source>
</evidence>
<proteinExistence type="predicted"/>
<organism evidence="2 3">
    <name type="scientific">Paenibacillus popilliae ATCC 14706</name>
    <dbReference type="NCBI Taxonomy" id="1212764"/>
    <lineage>
        <taxon>Bacteria</taxon>
        <taxon>Bacillati</taxon>
        <taxon>Bacillota</taxon>
        <taxon>Bacilli</taxon>
        <taxon>Bacillales</taxon>
        <taxon>Paenibacillaceae</taxon>
        <taxon>Paenibacillus</taxon>
    </lineage>
</organism>
<keyword evidence="1" id="KW-0472">Membrane</keyword>
<protein>
    <submittedName>
        <fullName evidence="2">Predicted hydrolase</fullName>
    </submittedName>
</protein>
<sequence length="115" mass="12607">MERFNARIVVAVPFTTHAPDHGVDLKLLLVIMGGILAAAIGMMQYLTIGLLTAVSLPQRLQHQFLRHSVAHVPADDLAGVQVHDARQVQPAFLRPDVGHVCHPFFIGLACRKFPV</sequence>
<dbReference type="EMBL" id="BALG01000464">
    <property type="protein sequence ID" value="GAC44372.1"/>
    <property type="molecule type" value="Genomic_DNA"/>
</dbReference>
<dbReference type="AlphaFoldDB" id="M9LDE2"/>
<keyword evidence="2" id="KW-0378">Hydrolase</keyword>
<dbReference type="Proteomes" id="UP000029453">
    <property type="component" value="Unassembled WGS sequence"/>
</dbReference>
<dbReference type="AntiFam" id="ANF00009">
    <property type="entry name" value="Shadow ORF (opposite transposase protein)"/>
</dbReference>